<dbReference type="Proteomes" id="UP000232323">
    <property type="component" value="Unassembled WGS sequence"/>
</dbReference>
<dbReference type="InterPro" id="IPR045140">
    <property type="entry name" value="SHCBP1-like"/>
</dbReference>
<accession>A0A250XG59</accession>
<dbReference type="EMBL" id="BEGY01000074">
    <property type="protein sequence ID" value="GAX82033.1"/>
    <property type="molecule type" value="Genomic_DNA"/>
</dbReference>
<sequence length="328" mass="35355">MDRMTSLMALDDDCLLFIIRLLSPLPDRFALAATCNRLRNLTSHKRAWLRVSGEGGPSHKGNNTEQRTFTHLEEALSASRPGDTIWLAPHVEHKVQDVTLHFPVHLLGGGLHPEDTILKCPKGASMGLDFRATCLLANLSIQSSLAPCILHRCGQLRVERCFLTCHSGGLDHLSAPIVTVATVNPPPPPPLTALGSHKMDEIVHNKFQETLGVYFSPPAPCVADFRSGSGLGKLVVADTRLSGGGSGVHCRGSGILQDVRAIYGTGKMPLFFFEVDARCNLKAVRELGGSSHGFIPESVPAFPSGVPPQLVGIDPRLMIKATKQHIPV</sequence>
<evidence type="ECO:0000313" key="2">
    <source>
        <dbReference type="Proteomes" id="UP000232323"/>
    </source>
</evidence>
<proteinExistence type="predicted"/>
<gene>
    <name evidence="1" type="ORF">CEUSTIGMA_g9461.t1</name>
</gene>
<dbReference type="OrthoDB" id="549243at2759"/>
<dbReference type="SUPFAM" id="SSF81383">
    <property type="entry name" value="F-box domain"/>
    <property type="match status" value="1"/>
</dbReference>
<keyword evidence="2" id="KW-1185">Reference proteome</keyword>
<dbReference type="PANTHER" id="PTHR14695:SF4">
    <property type="entry name" value="PROTEIN NESSUN DORMA"/>
    <property type="match status" value="1"/>
</dbReference>
<evidence type="ECO:0008006" key="3">
    <source>
        <dbReference type="Google" id="ProtNLM"/>
    </source>
</evidence>
<reference evidence="1 2" key="1">
    <citation type="submission" date="2017-08" db="EMBL/GenBank/DDBJ databases">
        <title>Acidophilic green algal genome provides insights into adaptation to an acidic environment.</title>
        <authorList>
            <person name="Hirooka S."/>
            <person name="Hirose Y."/>
            <person name="Kanesaki Y."/>
            <person name="Higuchi S."/>
            <person name="Fujiwara T."/>
            <person name="Onuma R."/>
            <person name="Era A."/>
            <person name="Ohbayashi R."/>
            <person name="Uzuka A."/>
            <person name="Nozaki H."/>
            <person name="Yoshikawa H."/>
            <person name="Miyagishima S.Y."/>
        </authorList>
    </citation>
    <scope>NUCLEOTIDE SEQUENCE [LARGE SCALE GENOMIC DNA]</scope>
    <source>
        <strain evidence="1 2">NIES-2499</strain>
    </source>
</reference>
<protein>
    <recommendedName>
        <fullName evidence="3">F-box domain-containing protein</fullName>
    </recommendedName>
</protein>
<dbReference type="STRING" id="1157962.A0A250XG59"/>
<evidence type="ECO:0000313" key="1">
    <source>
        <dbReference type="EMBL" id="GAX82033.1"/>
    </source>
</evidence>
<comment type="caution">
    <text evidence="1">The sequence shown here is derived from an EMBL/GenBank/DDBJ whole genome shotgun (WGS) entry which is preliminary data.</text>
</comment>
<dbReference type="CDD" id="cd22163">
    <property type="entry name" value="F-box_AtSKIP5-like"/>
    <property type="match status" value="1"/>
</dbReference>
<dbReference type="PANTHER" id="PTHR14695">
    <property type="entry name" value="SHC SH2-DOMAIN BINDING PROTEIN 1-RELATED"/>
    <property type="match status" value="1"/>
</dbReference>
<organism evidence="1 2">
    <name type="scientific">Chlamydomonas eustigma</name>
    <dbReference type="NCBI Taxonomy" id="1157962"/>
    <lineage>
        <taxon>Eukaryota</taxon>
        <taxon>Viridiplantae</taxon>
        <taxon>Chlorophyta</taxon>
        <taxon>core chlorophytes</taxon>
        <taxon>Chlorophyceae</taxon>
        <taxon>CS clade</taxon>
        <taxon>Chlamydomonadales</taxon>
        <taxon>Chlamydomonadaceae</taxon>
        <taxon>Chlamydomonas</taxon>
    </lineage>
</organism>
<dbReference type="AlphaFoldDB" id="A0A250XG59"/>
<name>A0A250XG59_9CHLO</name>
<dbReference type="InterPro" id="IPR036047">
    <property type="entry name" value="F-box-like_dom_sf"/>
</dbReference>